<keyword evidence="6" id="KW-0645">Protease</keyword>
<dbReference type="InterPro" id="IPR018997">
    <property type="entry name" value="PUB_domain"/>
</dbReference>
<dbReference type="GO" id="GO:0008233">
    <property type="term" value="F:peptidase activity"/>
    <property type="evidence" value="ECO:0007669"/>
    <property type="project" value="UniProtKB-KW"/>
</dbReference>
<dbReference type="VEuPathDB" id="TriTrypDB:LMJSD75_330032700"/>
<dbReference type="PANTHER" id="PTHR13246">
    <property type="entry name" value="ENDO BETA N-ACETYLGLUCOSAMINIDASE"/>
    <property type="match status" value="1"/>
</dbReference>
<evidence type="ECO:0000256" key="4">
    <source>
        <dbReference type="ARBA" id="ARBA00012566"/>
    </source>
</evidence>
<dbReference type="OMA" id="WRYDKAW"/>
<comment type="similarity">
    <text evidence="2">Belongs to the glycosyl hydrolase 85 family.</text>
</comment>
<dbReference type="InterPro" id="IPR032979">
    <property type="entry name" value="ENGase"/>
</dbReference>
<dbReference type="FunFam" id="1.20.58.2190:FF:000010">
    <property type="entry name" value="Glycosyl hydrolase-like protein"/>
    <property type="match status" value="1"/>
</dbReference>
<evidence type="ECO:0000259" key="11">
    <source>
        <dbReference type="PROSITE" id="PS51858"/>
    </source>
</evidence>
<dbReference type="GO" id="GO:0033925">
    <property type="term" value="F:mannosyl-glycoprotein endo-beta-N-acetylglucosaminidase activity"/>
    <property type="evidence" value="ECO:0000318"/>
    <property type="project" value="GO_Central"/>
</dbReference>
<dbReference type="InterPro" id="IPR042266">
    <property type="entry name" value="PPPDE_sf"/>
</dbReference>
<dbReference type="GeneID" id="5654650"/>
<evidence type="ECO:0000256" key="6">
    <source>
        <dbReference type="ARBA" id="ARBA00022670"/>
    </source>
</evidence>
<keyword evidence="13" id="KW-1185">Reference proteome</keyword>
<dbReference type="HOGENOM" id="CLU_252401_0_0_1"/>
<evidence type="ECO:0000256" key="10">
    <source>
        <dbReference type="SAM" id="MobiDB-lite"/>
    </source>
</evidence>
<evidence type="ECO:0000256" key="1">
    <source>
        <dbReference type="ARBA" id="ARBA00004514"/>
    </source>
</evidence>
<dbReference type="KEGG" id="lma:LMJF_33_2260"/>
<dbReference type="CDD" id="cd06547">
    <property type="entry name" value="GH85_ENGase"/>
    <property type="match status" value="1"/>
</dbReference>
<evidence type="ECO:0000313" key="13">
    <source>
        <dbReference type="Proteomes" id="UP000000542"/>
    </source>
</evidence>
<evidence type="ECO:0000256" key="2">
    <source>
        <dbReference type="ARBA" id="ARBA00007849"/>
    </source>
</evidence>
<dbReference type="eggNOG" id="KOG2331">
    <property type="taxonomic scope" value="Eukaryota"/>
</dbReference>
<reference evidence="12 13" key="2">
    <citation type="journal article" date="2011" name="Genome Res.">
        <title>Chromosome and gene copy number variation allow major structural change between species and strains of Leishmania.</title>
        <authorList>
            <person name="Rogers M.B."/>
            <person name="Hilley J.D."/>
            <person name="Dickens N.J."/>
            <person name="Wilkes J."/>
            <person name="Bates P.A."/>
            <person name="Depledge D.P."/>
            <person name="Harris D."/>
            <person name="Her Y."/>
            <person name="Herzyk P."/>
            <person name="Imamura H."/>
            <person name="Otto T.D."/>
            <person name="Sanders M."/>
            <person name="Seeger K."/>
            <person name="Dujardin J.C."/>
            <person name="Berriman M."/>
            <person name="Smith D.F."/>
            <person name="Hertz-Fowler C."/>
            <person name="Mottram J.C."/>
        </authorList>
    </citation>
    <scope>NUCLEOTIDE SEQUENCE [LARGE SCALE GENOMIC DNA]</scope>
    <source>
        <strain evidence="13">MHOM/IL/81/Friedlin</strain>
    </source>
</reference>
<dbReference type="VEuPathDB" id="TriTrypDB:LMJFC_330035500"/>
<dbReference type="EMBL" id="FR796429">
    <property type="protein sequence ID" value="CAJ06605.1"/>
    <property type="molecule type" value="Genomic_DNA"/>
</dbReference>
<evidence type="ECO:0000313" key="12">
    <source>
        <dbReference type="EMBL" id="CAJ06605.1"/>
    </source>
</evidence>
<reference evidence="12 13" key="1">
    <citation type="journal article" date="2005" name="Science">
        <title>The genome of the kinetoplastid parasite, Leishmania major.</title>
        <authorList>
            <person name="Ivens A.C."/>
            <person name="Peacock C.S."/>
            <person name="Worthey E.A."/>
            <person name="Murphy L."/>
            <person name="Aggarwal G."/>
            <person name="Berriman M."/>
            <person name="Sisk E."/>
            <person name="Rajandream M.A."/>
            <person name="Adlem E."/>
            <person name="Aert R."/>
            <person name="Anupama A."/>
            <person name="Apostolou Z."/>
            <person name="Attipoe P."/>
            <person name="Bason N."/>
            <person name="Bauser C."/>
            <person name="Beck A."/>
            <person name="Beverley S.M."/>
            <person name="Bianchettin G."/>
            <person name="Borzym K."/>
            <person name="Bothe G."/>
            <person name="Bruschi C.V."/>
            <person name="Collins M."/>
            <person name="Cadag E."/>
            <person name="Ciarloni L."/>
            <person name="Clayton C."/>
            <person name="Coulson R.M."/>
            <person name="Cronin A."/>
            <person name="Cruz A.K."/>
            <person name="Davies R.M."/>
            <person name="De Gaudenzi J."/>
            <person name="Dobson D.E."/>
            <person name="Duesterhoeft A."/>
            <person name="Fazelina G."/>
            <person name="Fosker N."/>
            <person name="Frasch A.C."/>
            <person name="Fraser A."/>
            <person name="Fuchs M."/>
            <person name="Gabel C."/>
            <person name="Goble A."/>
            <person name="Goffeau A."/>
            <person name="Harris D."/>
            <person name="Hertz-Fowler C."/>
            <person name="Hilbert H."/>
            <person name="Horn D."/>
            <person name="Huang Y."/>
            <person name="Klages S."/>
            <person name="Knights A."/>
            <person name="Kube M."/>
            <person name="Larke N."/>
            <person name="Litvin L."/>
            <person name="Lord A."/>
            <person name="Louie T."/>
            <person name="Marra M."/>
            <person name="Masuy D."/>
            <person name="Matthews K."/>
            <person name="Michaeli S."/>
            <person name="Mottram J.C."/>
            <person name="Muller-Auer S."/>
            <person name="Munden H."/>
            <person name="Nelson S."/>
            <person name="Norbertczak H."/>
            <person name="Oliver K."/>
            <person name="O'neil S."/>
            <person name="Pentony M."/>
            <person name="Pohl T.M."/>
            <person name="Price C."/>
            <person name="Purnelle B."/>
            <person name="Quail M.A."/>
            <person name="Rabbinowitsch E."/>
            <person name="Reinhardt R."/>
            <person name="Rieger M."/>
            <person name="Rinta J."/>
            <person name="Robben J."/>
            <person name="Robertson L."/>
            <person name="Ruiz J.C."/>
            <person name="Rutter S."/>
            <person name="Saunders D."/>
            <person name="Schafer M."/>
            <person name="Schein J."/>
            <person name="Schwartz D.C."/>
            <person name="Seeger K."/>
            <person name="Seyler A."/>
            <person name="Sharp S."/>
            <person name="Shin H."/>
            <person name="Sivam D."/>
            <person name="Squares R."/>
            <person name="Squares S."/>
            <person name="Tosato V."/>
            <person name="Vogt C."/>
            <person name="Volckaert G."/>
            <person name="Wambutt R."/>
            <person name="Warren T."/>
            <person name="Wedler H."/>
            <person name="Woodward J."/>
            <person name="Zhou S."/>
            <person name="Zimmermann W."/>
            <person name="Smith D.F."/>
            <person name="Blackwell J.M."/>
            <person name="Stuart K.D."/>
            <person name="Barrell B."/>
            <person name="Myler P.J."/>
        </authorList>
    </citation>
    <scope>NUCLEOTIDE SEQUENCE [LARGE SCALE GENOMIC DNA]</scope>
    <source>
        <strain evidence="13">MHOM/IL/81/Friedlin</strain>
    </source>
</reference>
<proteinExistence type="inferred from homology"/>
<sequence>MSSSSSHRYTVSLYRYDLTQGMARSLGPMLIGRELEGIWHTSIVVYGKEYYFDGGVGVVSDPNPGHTRFGQPYRTEVLGQTTKREEEFCAWTRQQHRAGFGPNDYHIFDNNCNSFSDAASMYLLGRHIAQDVLEMIPTLLSTPVGQMLRPMLEQATFGGAGVAATGMVAPFSSSLASPPPPVIGGGGDACAGLLSTRQTVTEADEEDLMVAQAMLESNETIADGHLSPAEAFENTISGVTLLRMVILNICEHPSDAKYRALSTESTAYQTKLKPLETYGVTELLRIAGFRRRPHSSGTGGEQWFLSDSDGSGAVLRRVAEVLEAAIVNIQAASDEAAERRGRHKSAGVANKETGSGSPAHSPCPPSPPALASGAAPAAAHAEAPLKEPSPRTVKDGCDAHKRKIAKFCLPPFPEDWIPLPVGRESGAPLFSIRCRVASTSECPYCFGKCRLTENLEHLKAYYCSSDGREVEIYDRYKVLCVWRGEDQALTWVPALLAFAAQAQHSTRFIFSAYGHFGVARAEYGGGVHPGVMEPSGRCVVPYGGRAVVVTNDAEVLCETARLPPSVLRELKALERGTHLAELLRAASGQPIDSFDELLHTWQPPTFYMKPRSLCPHTVLGPTSVAWGGTGDAAKRSAVDMAGQEPSSAINESAAYSALPLAPRLLVCHDMCGGYTRADRRVFLCEGAPASATASAEGVGKDGRTTPYVRLETVEGAYTVSYWNLADYFVYFSHRRISVPPREWIENGHSHGVPVLGTLITEGDGGVADLKLLLTDARRMAAIIARLVDVCNTYGFDGYLLNIENALPPSLAKRLVVFCTLLRKQLNRPYSAARGASAAAAAATTDRLVIWYDAVTIEGKLEYQNALNSYNKPFFDVSDGIFTNYFWEPMQLAQSTTVAGNRGTDVYVGVDVFGRSMYGGGGYHTHVAVAEAVHARLSVALFAPGWTMECESHGRRDGFQRAEGRMWFPMQKKFSYHARVIWSTGATAGAPQQSTAADARDARHKQALCLWTSFQSGVGYDFYVNGHRVTGGDAAASVVGTSGWCEVSGAHDLPPFFFEAPPSAPPSGALPPAAQGTASGHRGPFAAVPIRLPAAPVKGNLQDPVVRAEWRYDKAWFGDCHLACFVPPMEAAEVVRWYVRDALPATSLTELHIEIVFDRTAETEERAGMQRGLQLGLFSFTRGAFEICMWETTAVAAAVEVEGVSGLVARASLTREGGSEGEGKSTRVTSGWERVHYQLRNTSTEPLHLTSISVANGDPRRTLDCGVGGIAISHWRAGTPTMAASAAAQAASPRRHSILCAHGPHPWRPHHTFRTRKASEQVLALEGADDVFARLRDKHGLNASIVVFAGVSGATAGLGVSGSTSAEAEDEHAVAAVSPDRRRREVCHTMYVGKYSIHPYAAATYEGSLLISVSLPSGVTVEEVEYYTVQNEC</sequence>
<dbReference type="eggNOG" id="KOG0324">
    <property type="taxonomic scope" value="Eukaryota"/>
</dbReference>
<dbReference type="Pfam" id="PF09409">
    <property type="entry name" value="PUB"/>
    <property type="match status" value="1"/>
</dbReference>
<dbReference type="SUPFAM" id="SSF143503">
    <property type="entry name" value="PUG domain-like"/>
    <property type="match status" value="1"/>
</dbReference>
<dbReference type="VEuPathDB" id="TriTrypDB:LmjF.33.2260"/>
<dbReference type="EC" id="3.2.1.96" evidence="4"/>
<dbReference type="RefSeq" id="XP_001685987.1">
    <property type="nucleotide sequence ID" value="XM_001685935.1"/>
</dbReference>
<dbReference type="Pfam" id="PF05903">
    <property type="entry name" value="Peptidase_C97"/>
    <property type="match status" value="1"/>
</dbReference>
<dbReference type="FunFam" id="3.90.1720.30:FF:000006">
    <property type="entry name" value="Glycosyl hydrolase-like protein"/>
    <property type="match status" value="1"/>
</dbReference>
<dbReference type="GO" id="GO:0005829">
    <property type="term" value="C:cytosol"/>
    <property type="evidence" value="ECO:0007669"/>
    <property type="project" value="UniProtKB-SubCell"/>
</dbReference>
<protein>
    <recommendedName>
        <fullName evidence="4">mannosyl-glycoprotein endo-beta-N-acetylglucosaminidase</fullName>
        <ecNumber evidence="4">3.2.1.96</ecNumber>
    </recommendedName>
</protein>
<accession>Q4Q3W1</accession>
<dbReference type="InterPro" id="IPR005201">
    <property type="entry name" value="TIM_ENGase"/>
</dbReference>
<dbReference type="GO" id="GO:0006491">
    <property type="term" value="P:N-glycan processing"/>
    <property type="evidence" value="ECO:0000318"/>
    <property type="project" value="GO_Central"/>
</dbReference>
<comment type="catalytic activity">
    <reaction evidence="9">
        <text>an N(4)-(oligosaccharide-(1-&gt;3)-[oligosaccharide-(1-&gt;6)]-beta-D-Man-(1-&gt;4)-beta-D-GlcNAc-(1-&gt;4)-alpha-D-GlcNAc)-L-asparaginyl-[protein] + H2O = an oligosaccharide-(1-&gt;3)-[oligosaccharide-(1-&gt;6)]-beta-D-Man-(1-&gt;4)-D-GlcNAc + N(4)-(N-acetyl-beta-D-glucosaminyl)-L-asparaginyl-[protein]</text>
        <dbReference type="Rhea" id="RHEA:73067"/>
        <dbReference type="Rhea" id="RHEA-COMP:12603"/>
        <dbReference type="Rhea" id="RHEA-COMP:18176"/>
        <dbReference type="ChEBI" id="CHEBI:15377"/>
        <dbReference type="ChEBI" id="CHEBI:132248"/>
        <dbReference type="ChEBI" id="CHEBI:192714"/>
        <dbReference type="ChEBI" id="CHEBI:192715"/>
        <dbReference type="EC" id="3.2.1.96"/>
    </reaction>
</comment>
<feature type="domain" description="PPPDE" evidence="11">
    <location>
        <begin position="9"/>
        <end position="153"/>
    </location>
</feature>
<dbReference type="Pfam" id="PF03644">
    <property type="entry name" value="Glyco_hydro_85"/>
    <property type="match status" value="1"/>
</dbReference>
<comment type="similarity">
    <text evidence="3">Belongs to the DeSI family.</text>
</comment>
<dbReference type="PANTHER" id="PTHR13246:SF1">
    <property type="entry name" value="CYTOSOLIC ENDO-BETA-N-ACETYLGLUCOSAMINIDASE"/>
    <property type="match status" value="1"/>
</dbReference>
<dbReference type="GO" id="GO:0006508">
    <property type="term" value="P:proteolysis"/>
    <property type="evidence" value="ECO:0007669"/>
    <property type="project" value="UniProtKB-KW"/>
</dbReference>
<evidence type="ECO:0000256" key="9">
    <source>
        <dbReference type="ARBA" id="ARBA00034414"/>
    </source>
</evidence>
<dbReference type="Gene3D" id="3.90.1720.30">
    <property type="entry name" value="PPPDE domains"/>
    <property type="match status" value="1"/>
</dbReference>
<dbReference type="STRING" id="5664.Q4Q3W1"/>
<evidence type="ECO:0000256" key="5">
    <source>
        <dbReference type="ARBA" id="ARBA00022490"/>
    </source>
</evidence>
<evidence type="ECO:0000256" key="8">
    <source>
        <dbReference type="ARBA" id="ARBA00023295"/>
    </source>
</evidence>
<dbReference type="InParanoid" id="Q4Q3W1"/>
<dbReference type="SMART" id="SM01179">
    <property type="entry name" value="DUF862"/>
    <property type="match status" value="1"/>
</dbReference>
<dbReference type="InterPro" id="IPR008580">
    <property type="entry name" value="PPPDE_dom"/>
</dbReference>
<keyword evidence="8" id="KW-0326">Glycosidase</keyword>
<evidence type="ECO:0000256" key="3">
    <source>
        <dbReference type="ARBA" id="ARBA00008140"/>
    </source>
</evidence>
<dbReference type="FunFam" id="3.20.20.80:FF:000043">
    <property type="entry name" value="cytosolic endo-beta-N-acetylglucosaminidase"/>
    <property type="match status" value="1"/>
</dbReference>
<name>Q4Q3W1_LEIMA</name>
<feature type="region of interest" description="Disordered" evidence="10">
    <location>
        <begin position="333"/>
        <end position="396"/>
    </location>
</feature>
<comment type="subcellular location">
    <subcellularLocation>
        <location evidence="1">Cytoplasm</location>
        <location evidence="1">Cytosol</location>
    </subcellularLocation>
</comment>
<dbReference type="CDD" id="cd09212">
    <property type="entry name" value="PUB"/>
    <property type="match status" value="1"/>
</dbReference>
<feature type="compositionally biased region" description="Basic and acidic residues" evidence="10">
    <location>
        <begin position="383"/>
        <end position="396"/>
    </location>
</feature>
<keyword evidence="5" id="KW-0963">Cytoplasm</keyword>
<dbReference type="Gene3D" id="3.20.20.80">
    <property type="entry name" value="Glycosidases"/>
    <property type="match status" value="1"/>
</dbReference>
<dbReference type="CAZy" id="GH85">
    <property type="family name" value="Glycoside Hydrolase Family 85"/>
</dbReference>
<dbReference type="VEuPathDB" id="TriTrypDB:LMJLV39_330033100"/>
<dbReference type="PROSITE" id="PS51858">
    <property type="entry name" value="PPPDE"/>
    <property type="match status" value="1"/>
</dbReference>
<evidence type="ECO:0000256" key="7">
    <source>
        <dbReference type="ARBA" id="ARBA00022801"/>
    </source>
</evidence>
<dbReference type="Proteomes" id="UP000000542">
    <property type="component" value="Chromosome 33"/>
</dbReference>
<dbReference type="Gene3D" id="1.20.58.2190">
    <property type="match status" value="1"/>
</dbReference>
<organism evidence="12 13">
    <name type="scientific">Leishmania major</name>
    <dbReference type="NCBI Taxonomy" id="5664"/>
    <lineage>
        <taxon>Eukaryota</taxon>
        <taxon>Discoba</taxon>
        <taxon>Euglenozoa</taxon>
        <taxon>Kinetoplastea</taxon>
        <taxon>Metakinetoplastina</taxon>
        <taxon>Trypanosomatida</taxon>
        <taxon>Trypanosomatidae</taxon>
        <taxon>Leishmaniinae</taxon>
        <taxon>Leishmania</taxon>
    </lineage>
</organism>
<keyword evidence="7 12" id="KW-0378">Hydrolase</keyword>
<feature type="compositionally biased region" description="Low complexity" evidence="10">
    <location>
        <begin position="369"/>
        <end position="382"/>
    </location>
</feature>
<gene>
    <name evidence="12" type="ORF">LMJF_33_2260</name>
</gene>
<dbReference type="InterPro" id="IPR036339">
    <property type="entry name" value="PUB-like_dom_sf"/>
</dbReference>